<protein>
    <submittedName>
        <fullName evidence="3">tRNA-specific 2-thiouridylase MnmA</fullName>
    </submittedName>
</protein>
<proteinExistence type="predicted"/>
<dbReference type="OrthoDB" id="9776919at2"/>
<dbReference type="InterPro" id="IPR014729">
    <property type="entry name" value="Rossmann-like_a/b/a_fold"/>
</dbReference>
<accession>A0A5C6ATU7</accession>
<dbReference type="RefSeq" id="WP_146520773.1">
    <property type="nucleotide sequence ID" value="NZ_CP151726.1"/>
</dbReference>
<dbReference type="InterPro" id="IPR001962">
    <property type="entry name" value="Asn_synthase"/>
</dbReference>
<dbReference type="Pfam" id="PF00733">
    <property type="entry name" value="Asn_synthase"/>
    <property type="match status" value="1"/>
</dbReference>
<dbReference type="SUPFAM" id="SSF52402">
    <property type="entry name" value="Adenine nucleotide alpha hydrolases-like"/>
    <property type="match status" value="1"/>
</dbReference>
<dbReference type="GO" id="GO:0006529">
    <property type="term" value="P:asparagine biosynthetic process"/>
    <property type="evidence" value="ECO:0007669"/>
    <property type="project" value="InterPro"/>
</dbReference>
<dbReference type="Gene3D" id="3.40.50.620">
    <property type="entry name" value="HUPs"/>
    <property type="match status" value="1"/>
</dbReference>
<dbReference type="AlphaFoldDB" id="A0A5C6ATU7"/>
<keyword evidence="4" id="KW-1185">Reference proteome</keyword>
<feature type="domain" description="Asparagine synthetase" evidence="2">
    <location>
        <begin position="17"/>
        <end position="86"/>
    </location>
</feature>
<dbReference type="EMBL" id="SJPN01000004">
    <property type="protein sequence ID" value="TWU02442.1"/>
    <property type="molecule type" value="Genomic_DNA"/>
</dbReference>
<dbReference type="InterPro" id="IPR052188">
    <property type="entry name" value="Ni-pincer_cofactor_biosynth"/>
</dbReference>
<evidence type="ECO:0000313" key="4">
    <source>
        <dbReference type="Proteomes" id="UP000320176"/>
    </source>
</evidence>
<feature type="active site" description="Nucleophile and sulfur donor" evidence="1">
    <location>
        <position position="187"/>
    </location>
</feature>
<evidence type="ECO:0000259" key="2">
    <source>
        <dbReference type="Pfam" id="PF00733"/>
    </source>
</evidence>
<organism evidence="3 4">
    <name type="scientific">Stieleria varia</name>
    <dbReference type="NCBI Taxonomy" id="2528005"/>
    <lineage>
        <taxon>Bacteria</taxon>
        <taxon>Pseudomonadati</taxon>
        <taxon>Planctomycetota</taxon>
        <taxon>Planctomycetia</taxon>
        <taxon>Pirellulales</taxon>
        <taxon>Pirellulaceae</taxon>
        <taxon>Stieleria</taxon>
    </lineage>
</organism>
<dbReference type="GO" id="GO:0004066">
    <property type="term" value="F:asparagine synthase (glutamine-hydrolyzing) activity"/>
    <property type="evidence" value="ECO:0007669"/>
    <property type="project" value="InterPro"/>
</dbReference>
<sequence>MNDPAQNANRLMDALAGHRRLVVAFSGGVDSSVVVAAAARCHASGTRLQSVIAVTARSPSVPRWQLDLAIRVAKEIGVEHRIVDTQETLRPEYVTNDSQRCFYCKQTLYATLTTIAAQHGSPTAEDTVALVSGTNADDLGDYRPGIQAGRQADVLTPLADLGLGKAEVRQLAKYFGLSNAELPASPCLASRIAYGVSVTPERLGMVEKAESILRDLGFSDLRVRLHENDLARIEVPVEEMQKLLQSGVRRQIDVCFRELGFLYVTIDLCGLHSGSMNLPLVSISGAAD</sequence>
<dbReference type="GO" id="GO:0016783">
    <property type="term" value="F:sulfurtransferase activity"/>
    <property type="evidence" value="ECO:0007669"/>
    <property type="project" value="InterPro"/>
</dbReference>
<reference evidence="3 4" key="1">
    <citation type="submission" date="2019-02" db="EMBL/GenBank/DDBJ databases">
        <title>Deep-cultivation of Planctomycetes and their phenomic and genomic characterization uncovers novel biology.</title>
        <authorList>
            <person name="Wiegand S."/>
            <person name="Jogler M."/>
            <person name="Boedeker C."/>
            <person name="Pinto D."/>
            <person name="Vollmers J."/>
            <person name="Rivas-Marin E."/>
            <person name="Kohn T."/>
            <person name="Peeters S.H."/>
            <person name="Heuer A."/>
            <person name="Rast P."/>
            <person name="Oberbeckmann S."/>
            <person name="Bunk B."/>
            <person name="Jeske O."/>
            <person name="Meyerdierks A."/>
            <person name="Storesund J.E."/>
            <person name="Kallscheuer N."/>
            <person name="Luecker S."/>
            <person name="Lage O.M."/>
            <person name="Pohl T."/>
            <person name="Merkel B.J."/>
            <person name="Hornburger P."/>
            <person name="Mueller R.-W."/>
            <person name="Bruemmer F."/>
            <person name="Labrenz M."/>
            <person name="Spormann A.M."/>
            <person name="Op Den Camp H."/>
            <person name="Overmann J."/>
            <person name="Amann R."/>
            <person name="Jetten M.S.M."/>
            <person name="Mascher T."/>
            <person name="Medema M.H."/>
            <person name="Devos D.P."/>
            <person name="Kaster A.-K."/>
            <person name="Ovreas L."/>
            <person name="Rohde M."/>
            <person name="Galperin M.Y."/>
            <person name="Jogler C."/>
        </authorList>
    </citation>
    <scope>NUCLEOTIDE SEQUENCE [LARGE SCALE GENOMIC DNA]</scope>
    <source>
        <strain evidence="3 4">Pla52n</strain>
    </source>
</reference>
<dbReference type="Proteomes" id="UP000320176">
    <property type="component" value="Unassembled WGS sequence"/>
</dbReference>
<evidence type="ECO:0000313" key="3">
    <source>
        <dbReference type="EMBL" id="TWU02442.1"/>
    </source>
</evidence>
<dbReference type="PANTHER" id="PTHR43169">
    <property type="entry name" value="EXSB FAMILY PROTEIN"/>
    <property type="match status" value="1"/>
</dbReference>
<dbReference type="InterPro" id="IPR005232">
    <property type="entry name" value="LarE"/>
</dbReference>
<evidence type="ECO:0000256" key="1">
    <source>
        <dbReference type="PIRSR" id="PIRSR006661-1"/>
    </source>
</evidence>
<dbReference type="CDD" id="cd01990">
    <property type="entry name" value="LarE-like"/>
    <property type="match status" value="1"/>
</dbReference>
<dbReference type="PANTHER" id="PTHR43169:SF2">
    <property type="entry name" value="NAD_GMP SYNTHASE DOMAIN-CONTAINING PROTEIN"/>
    <property type="match status" value="1"/>
</dbReference>
<comment type="caution">
    <text evidence="3">The sequence shown here is derived from an EMBL/GenBank/DDBJ whole genome shotgun (WGS) entry which is preliminary data.</text>
</comment>
<dbReference type="PIRSF" id="PIRSF006661">
    <property type="entry name" value="PP-lp_UCP006661"/>
    <property type="match status" value="1"/>
</dbReference>
<gene>
    <name evidence="3" type="ORF">Pla52n_34920</name>
</gene>
<name>A0A5C6ATU7_9BACT</name>
<dbReference type="NCBIfam" id="TIGR00268">
    <property type="entry name" value="ATP-dependent sacrificial sulfur transferase LarE"/>
    <property type="match status" value="1"/>
</dbReference>